<dbReference type="Proteomes" id="UP000444721">
    <property type="component" value="Unassembled WGS sequence"/>
</dbReference>
<reference evidence="3 4" key="1">
    <citation type="journal article" date="2019" name="Sci. Rep.">
        <title>Nanopore sequencing improves the draft genome of the human pathogenic amoeba Naegleria fowleri.</title>
        <authorList>
            <person name="Liechti N."/>
            <person name="Schurch N."/>
            <person name="Bruggmann R."/>
            <person name="Wittwer M."/>
        </authorList>
    </citation>
    <scope>NUCLEOTIDE SEQUENCE [LARGE SCALE GENOMIC DNA]</scope>
    <source>
        <strain evidence="3 4">ATCC 30894</strain>
    </source>
</reference>
<keyword evidence="2" id="KW-0472">Membrane</keyword>
<feature type="compositionally biased region" description="Low complexity" evidence="1">
    <location>
        <begin position="80"/>
        <end position="131"/>
    </location>
</feature>
<proteinExistence type="predicted"/>
<feature type="region of interest" description="Disordered" evidence="1">
    <location>
        <begin position="1"/>
        <end position="22"/>
    </location>
</feature>
<evidence type="ECO:0008006" key="5">
    <source>
        <dbReference type="Google" id="ProtNLM"/>
    </source>
</evidence>
<name>A0A6A5CB70_NAEFO</name>
<comment type="caution">
    <text evidence="3">The sequence shown here is derived from an EMBL/GenBank/DDBJ whole genome shotgun (WGS) entry which is preliminary data.</text>
</comment>
<dbReference type="RefSeq" id="XP_044567222.1">
    <property type="nucleotide sequence ID" value="XM_044701847.1"/>
</dbReference>
<protein>
    <recommendedName>
        <fullName evidence="5">VASt domain-containing protein</fullName>
    </recommendedName>
</protein>
<feature type="compositionally biased region" description="Pro residues" evidence="1">
    <location>
        <begin position="325"/>
        <end position="334"/>
    </location>
</feature>
<gene>
    <name evidence="3" type="ORF">FDP41_011439</name>
</gene>
<feature type="transmembrane region" description="Helical" evidence="2">
    <location>
        <begin position="474"/>
        <end position="494"/>
    </location>
</feature>
<keyword evidence="2" id="KW-1133">Transmembrane helix</keyword>
<keyword evidence="2" id="KW-0812">Transmembrane</keyword>
<organism evidence="3 4">
    <name type="scientific">Naegleria fowleri</name>
    <name type="common">Brain eating amoeba</name>
    <dbReference type="NCBI Taxonomy" id="5763"/>
    <lineage>
        <taxon>Eukaryota</taxon>
        <taxon>Discoba</taxon>
        <taxon>Heterolobosea</taxon>
        <taxon>Tetramitia</taxon>
        <taxon>Eutetramitia</taxon>
        <taxon>Vahlkampfiidae</taxon>
        <taxon>Naegleria</taxon>
    </lineage>
</organism>
<dbReference type="VEuPathDB" id="AmoebaDB:NF0029680"/>
<evidence type="ECO:0000256" key="2">
    <source>
        <dbReference type="SAM" id="Phobius"/>
    </source>
</evidence>
<keyword evidence="4" id="KW-1185">Reference proteome</keyword>
<evidence type="ECO:0000313" key="3">
    <source>
        <dbReference type="EMBL" id="KAF0982509.1"/>
    </source>
</evidence>
<evidence type="ECO:0000313" key="4">
    <source>
        <dbReference type="Proteomes" id="UP000444721"/>
    </source>
</evidence>
<dbReference type="VEuPathDB" id="AmoebaDB:FDP41_011439"/>
<accession>A0A6A5CB70</accession>
<dbReference type="EMBL" id="VFQX01000009">
    <property type="protein sequence ID" value="KAF0982509.1"/>
    <property type="molecule type" value="Genomic_DNA"/>
</dbReference>
<dbReference type="VEuPathDB" id="AmoebaDB:NF0029690"/>
<sequence length="508" mass="57439">MHRTNSSSPSSSSTSSSSPSLSHDSSSSSSLLFLKLNVSLSQVMDQLIFENEFLKQFHESQHNTQLKIIQEWTMEDRSHTTTAIPSSSSSTTTAITNSSTSSTTTTAIPSSSSSPSSTTTSSTTTNISSPSSSNIIHNYSQLISHLKFIPSSQPLTLQRIIQYNQNIIGNSYISYLGIPSQLPCQSNEKLILYYNRCEYIITIDVLETFLKDTSKTWIKYIIQYDEKDQMMVIEGMVQCSFESKFMWGLKSKIENLMTCMATSKLEEWFEMARIELLKRRSGNGGVHNLIPNNDHYNSSQSGHGNSNGDDDEIHSIPIMDHQTSPPSPPPPPPTEVRFQLLESSTNEENTRHVVVNQHEEEEGSTTTSDDDTCYYSIQSSSASSSPTTSNTTNTITTTTSQLIDHSYHLVTLKNELLQLKALSNQLDMKIKNLENHIMADHQLHLLIKKYYSKISQLIHTQKLTRFRLKNRLKLLSLIWFIIGLFLTPILYGLYRFNYRYTNGLFVRK</sequence>
<dbReference type="AlphaFoldDB" id="A0A6A5CB70"/>
<feature type="region of interest" description="Disordered" evidence="1">
    <location>
        <begin position="77"/>
        <end position="131"/>
    </location>
</feature>
<evidence type="ECO:0000256" key="1">
    <source>
        <dbReference type="SAM" id="MobiDB-lite"/>
    </source>
</evidence>
<dbReference type="GeneID" id="68118654"/>
<feature type="compositionally biased region" description="Acidic residues" evidence="1">
    <location>
        <begin position="359"/>
        <end position="372"/>
    </location>
</feature>
<feature type="region of interest" description="Disordered" evidence="1">
    <location>
        <begin position="288"/>
        <end position="393"/>
    </location>
</feature>
<feature type="compositionally biased region" description="Low complexity" evidence="1">
    <location>
        <begin position="297"/>
        <end position="307"/>
    </location>
</feature>
<dbReference type="OrthoDB" id="10466453at2759"/>
<feature type="compositionally biased region" description="Low complexity" evidence="1">
    <location>
        <begin position="376"/>
        <end position="393"/>
    </location>
</feature>